<evidence type="ECO:0000313" key="4">
    <source>
        <dbReference type="Proteomes" id="UP001621418"/>
    </source>
</evidence>
<evidence type="ECO:0000256" key="2">
    <source>
        <dbReference type="SAM" id="SignalP"/>
    </source>
</evidence>
<protein>
    <submittedName>
        <fullName evidence="3">Uncharacterized protein</fullName>
    </submittedName>
</protein>
<keyword evidence="2" id="KW-0732">Signal</keyword>
<gene>
    <name evidence="3" type="ORF">OG308_03340</name>
</gene>
<accession>A0ABZ1NAC3</accession>
<dbReference type="EMBL" id="CP109527">
    <property type="protein sequence ID" value="WTY36939.1"/>
    <property type="molecule type" value="Genomic_DNA"/>
</dbReference>
<feature type="chain" id="PRO_5046174132" evidence="2">
    <location>
        <begin position="19"/>
        <end position="274"/>
    </location>
</feature>
<evidence type="ECO:0000256" key="1">
    <source>
        <dbReference type="SAM" id="MobiDB-lite"/>
    </source>
</evidence>
<keyword evidence="4" id="KW-1185">Reference proteome</keyword>
<name>A0ABZ1NAC3_9NOCA</name>
<feature type="signal peptide" evidence="2">
    <location>
        <begin position="1"/>
        <end position="18"/>
    </location>
</feature>
<feature type="compositionally biased region" description="Pro residues" evidence="1">
    <location>
        <begin position="60"/>
        <end position="72"/>
    </location>
</feature>
<proteinExistence type="predicted"/>
<reference evidence="3 4" key="1">
    <citation type="submission" date="2022-10" db="EMBL/GenBank/DDBJ databases">
        <title>The complete genomes of actinobacterial strains from the NBC collection.</title>
        <authorList>
            <person name="Joergensen T.S."/>
            <person name="Alvarez Arevalo M."/>
            <person name="Sterndorff E.B."/>
            <person name="Faurdal D."/>
            <person name="Vuksanovic O."/>
            <person name="Mourched A.-S."/>
            <person name="Charusanti P."/>
            <person name="Shaw S."/>
            <person name="Blin K."/>
            <person name="Weber T."/>
        </authorList>
    </citation>
    <scope>NUCLEOTIDE SEQUENCE [LARGE SCALE GENOMIC DNA]</scope>
    <source>
        <strain evidence="3 4">NBC_01413</strain>
    </source>
</reference>
<feature type="compositionally biased region" description="Low complexity" evidence="1">
    <location>
        <begin position="33"/>
        <end position="59"/>
    </location>
</feature>
<evidence type="ECO:0000313" key="3">
    <source>
        <dbReference type="EMBL" id="WTY36939.1"/>
    </source>
</evidence>
<dbReference type="PROSITE" id="PS51257">
    <property type="entry name" value="PROKAR_LIPOPROTEIN"/>
    <property type="match status" value="1"/>
</dbReference>
<sequence>MRTTRLAAGAVAALAVIAGLSGCSKDEEDHSAHASSTTATPTTSAAATTATKLTGSSAAPLPPPSPTHPPQPALQDVNCGPVTGGNGATAEVIVFASDAGRAGCTEAIDVVSDYLGVPRTGDAAAVDGWTCEPQPDTTVPHICVNQGLTIGLRGNAAPASPPPPAPSPVRTVDPTMPPVTTTSSVPPVPPPVVDDVNCGPVTDAGGATRTVIAIGTADGRPGCTEAINVATTYVTTIAPSDSVVVDGWQCNSQPDTQVPQVCSKDGLVIALRAI</sequence>
<feature type="region of interest" description="Disordered" evidence="1">
    <location>
        <begin position="25"/>
        <end position="82"/>
    </location>
</feature>
<dbReference type="Proteomes" id="UP001621418">
    <property type="component" value="Chromosome"/>
</dbReference>
<dbReference type="RefSeq" id="WP_357366755.1">
    <property type="nucleotide sequence ID" value="NZ_CP109527.1"/>
</dbReference>
<organism evidence="3 4">
    <name type="scientific">Nocardia salmonicida</name>
    <dbReference type="NCBI Taxonomy" id="53431"/>
    <lineage>
        <taxon>Bacteria</taxon>
        <taxon>Bacillati</taxon>
        <taxon>Actinomycetota</taxon>
        <taxon>Actinomycetes</taxon>
        <taxon>Mycobacteriales</taxon>
        <taxon>Nocardiaceae</taxon>
        <taxon>Nocardia</taxon>
    </lineage>
</organism>